<dbReference type="GO" id="GO:0005737">
    <property type="term" value="C:cytoplasm"/>
    <property type="evidence" value="ECO:0007669"/>
    <property type="project" value="UniProtKB-SubCell"/>
</dbReference>
<dbReference type="GO" id="GO:0005525">
    <property type="term" value="F:GTP binding"/>
    <property type="evidence" value="ECO:0007669"/>
    <property type="project" value="UniProtKB-UniRule"/>
</dbReference>
<dbReference type="PANTHER" id="PTHR19136">
    <property type="entry name" value="MOLYBDENUM COFACTOR GUANYLYLTRANSFERASE"/>
    <property type="match status" value="1"/>
</dbReference>
<comment type="cofactor">
    <cofactor evidence="8">
        <name>Mg(2+)</name>
        <dbReference type="ChEBI" id="CHEBI:18420"/>
    </cofactor>
</comment>
<feature type="binding site" evidence="8">
    <location>
        <position position="104"/>
    </location>
    <ligand>
        <name>Mg(2+)</name>
        <dbReference type="ChEBI" id="CHEBI:18420"/>
    </ligand>
</feature>
<reference evidence="10" key="1">
    <citation type="submission" date="2019-02" db="EMBL/GenBank/DDBJ databases">
        <authorList>
            <person name="Gruber-Vodicka R. H."/>
            <person name="Seah K. B. B."/>
        </authorList>
    </citation>
    <scope>NUCLEOTIDE SEQUENCE</scope>
    <source>
        <strain evidence="10">BECK_BZ106</strain>
    </source>
</reference>
<evidence type="ECO:0000256" key="1">
    <source>
        <dbReference type="ARBA" id="ARBA00022490"/>
    </source>
</evidence>
<name>A0A450SFC9_9GAMM</name>
<dbReference type="SUPFAM" id="SSF53448">
    <property type="entry name" value="Nucleotide-diphospho-sugar transferases"/>
    <property type="match status" value="1"/>
</dbReference>
<comment type="subunit">
    <text evidence="8">Monomer.</text>
</comment>
<comment type="catalytic activity">
    <reaction evidence="8">
        <text>Mo-molybdopterin + GTP + H(+) = Mo-molybdopterin guanine dinucleotide + diphosphate</text>
        <dbReference type="Rhea" id="RHEA:34243"/>
        <dbReference type="ChEBI" id="CHEBI:15378"/>
        <dbReference type="ChEBI" id="CHEBI:33019"/>
        <dbReference type="ChEBI" id="CHEBI:37565"/>
        <dbReference type="ChEBI" id="CHEBI:71302"/>
        <dbReference type="ChEBI" id="CHEBI:71310"/>
        <dbReference type="EC" id="2.7.7.77"/>
    </reaction>
</comment>
<comment type="subcellular location">
    <subcellularLocation>
        <location evidence="8">Cytoplasm</location>
    </subcellularLocation>
</comment>
<feature type="binding site" evidence="8">
    <location>
        <position position="104"/>
    </location>
    <ligand>
        <name>GTP</name>
        <dbReference type="ChEBI" id="CHEBI:37565"/>
    </ligand>
</feature>
<comment type="similarity">
    <text evidence="8">Belongs to the MobA family.</text>
</comment>
<comment type="domain">
    <text evidence="8">The N-terminal domain determines nucleotide recognition and specific binding, while the C-terminal domain determines the specific binding to the target protein.</text>
</comment>
<evidence type="ECO:0000256" key="8">
    <source>
        <dbReference type="HAMAP-Rule" id="MF_00316"/>
    </source>
</evidence>
<dbReference type="GO" id="GO:0046872">
    <property type="term" value="F:metal ion binding"/>
    <property type="evidence" value="ECO:0007669"/>
    <property type="project" value="UniProtKB-KW"/>
</dbReference>
<dbReference type="HAMAP" id="MF_00316">
    <property type="entry name" value="MobA"/>
    <property type="match status" value="1"/>
</dbReference>
<evidence type="ECO:0000256" key="2">
    <source>
        <dbReference type="ARBA" id="ARBA00022679"/>
    </source>
</evidence>
<feature type="domain" description="MobA-like NTP transferase" evidence="9">
    <location>
        <begin position="12"/>
        <end position="161"/>
    </location>
</feature>
<sequence>MSNSYPRNRITGIILAGGQAKRMGGQDKGLIDLAHKAMVEHAIVVLRPQVGALVISANRNSEFYRRFGYPVIPDMMGDYLGPLAGMASSMQYAETPYIVTVPCDSPFIPPNLVERLYATLDKAQASISVAHDGKRMQPVFALLRSSLWTGIIDFLEAGDRKVDLWYAEHKMALADFSDNPEIFLNVNTPEDRTALEKRINDNA</sequence>
<evidence type="ECO:0000259" key="9">
    <source>
        <dbReference type="Pfam" id="PF12804"/>
    </source>
</evidence>
<accession>A0A450SFC9</accession>
<feature type="binding site" evidence="8">
    <location>
        <position position="28"/>
    </location>
    <ligand>
        <name>GTP</name>
        <dbReference type="ChEBI" id="CHEBI:37565"/>
    </ligand>
</feature>
<keyword evidence="1 8" id="KW-0963">Cytoplasm</keyword>
<gene>
    <name evidence="8" type="primary">mobA</name>
    <name evidence="10" type="ORF">BECKFW1821B_GA0114236_100937</name>
</gene>
<keyword evidence="5 8" id="KW-0460">Magnesium</keyword>
<dbReference type="PANTHER" id="PTHR19136:SF81">
    <property type="entry name" value="MOLYBDENUM COFACTOR GUANYLYLTRANSFERASE"/>
    <property type="match status" value="1"/>
</dbReference>
<evidence type="ECO:0000256" key="5">
    <source>
        <dbReference type="ARBA" id="ARBA00022842"/>
    </source>
</evidence>
<keyword evidence="7 8" id="KW-0501">Molybdenum cofactor biosynthesis</keyword>
<comment type="function">
    <text evidence="8">Transfers a GMP moiety from GTP to Mo-molybdopterin (Mo-MPT) cofactor (Moco or molybdenum cofactor) to form Mo-molybdopterin guanine dinucleotide (Mo-MGD) cofactor.</text>
</comment>
<keyword evidence="2 8" id="KW-0808">Transferase</keyword>
<dbReference type="NCBIfam" id="TIGR02665">
    <property type="entry name" value="molyb_mobA"/>
    <property type="match status" value="1"/>
</dbReference>
<dbReference type="InterPro" id="IPR025877">
    <property type="entry name" value="MobA-like_NTP_Trfase"/>
</dbReference>
<dbReference type="EC" id="2.7.7.77" evidence="8"/>
<dbReference type="InterPro" id="IPR029044">
    <property type="entry name" value="Nucleotide-diphossugar_trans"/>
</dbReference>
<dbReference type="InterPro" id="IPR013482">
    <property type="entry name" value="Molybde_CF_guanTrfase"/>
</dbReference>
<evidence type="ECO:0000256" key="6">
    <source>
        <dbReference type="ARBA" id="ARBA00023134"/>
    </source>
</evidence>
<dbReference type="GO" id="GO:1902758">
    <property type="term" value="P:bis(molybdopterin guanine dinucleotide)molybdenum biosynthetic process"/>
    <property type="evidence" value="ECO:0007669"/>
    <property type="project" value="TreeGrafter"/>
</dbReference>
<keyword evidence="3 8" id="KW-0479">Metal-binding</keyword>
<dbReference type="CDD" id="cd02503">
    <property type="entry name" value="MobA"/>
    <property type="match status" value="1"/>
</dbReference>
<dbReference type="EMBL" id="CAADFD010000009">
    <property type="protein sequence ID" value="VFJ51536.1"/>
    <property type="molecule type" value="Genomic_DNA"/>
</dbReference>
<organism evidence="10">
    <name type="scientific">Candidatus Kentrum sp. FW</name>
    <dbReference type="NCBI Taxonomy" id="2126338"/>
    <lineage>
        <taxon>Bacteria</taxon>
        <taxon>Pseudomonadati</taxon>
        <taxon>Pseudomonadota</taxon>
        <taxon>Gammaproteobacteria</taxon>
        <taxon>Candidatus Kentrum</taxon>
    </lineage>
</organism>
<dbReference type="Pfam" id="PF12804">
    <property type="entry name" value="NTP_transf_3"/>
    <property type="match status" value="1"/>
</dbReference>
<dbReference type="Gene3D" id="3.90.550.10">
    <property type="entry name" value="Spore Coat Polysaccharide Biosynthesis Protein SpsA, Chain A"/>
    <property type="match status" value="1"/>
</dbReference>
<dbReference type="GO" id="GO:0061603">
    <property type="term" value="F:molybdenum cofactor guanylyltransferase activity"/>
    <property type="evidence" value="ECO:0007669"/>
    <property type="project" value="UniProtKB-EC"/>
</dbReference>
<evidence type="ECO:0000256" key="7">
    <source>
        <dbReference type="ARBA" id="ARBA00023150"/>
    </source>
</evidence>
<evidence type="ECO:0000256" key="4">
    <source>
        <dbReference type="ARBA" id="ARBA00022741"/>
    </source>
</evidence>
<proteinExistence type="inferred from homology"/>
<keyword evidence="4 8" id="KW-0547">Nucleotide-binding</keyword>
<feature type="binding site" evidence="8">
    <location>
        <position position="74"/>
    </location>
    <ligand>
        <name>GTP</name>
        <dbReference type="ChEBI" id="CHEBI:37565"/>
    </ligand>
</feature>
<evidence type="ECO:0000256" key="3">
    <source>
        <dbReference type="ARBA" id="ARBA00022723"/>
    </source>
</evidence>
<feature type="binding site" evidence="8">
    <location>
        <begin position="15"/>
        <end position="17"/>
    </location>
    <ligand>
        <name>GTP</name>
        <dbReference type="ChEBI" id="CHEBI:37565"/>
    </ligand>
</feature>
<protein>
    <recommendedName>
        <fullName evidence="8">Molybdenum cofactor guanylyltransferase</fullName>
        <shortName evidence="8">MoCo guanylyltransferase</shortName>
        <ecNumber evidence="8">2.7.7.77</ecNumber>
    </recommendedName>
    <alternativeName>
        <fullName evidence="8">GTP:molybdopterin guanylyltransferase</fullName>
    </alternativeName>
    <alternativeName>
        <fullName evidence="8">Mo-MPT guanylyltransferase</fullName>
    </alternativeName>
    <alternativeName>
        <fullName evidence="8">Molybdopterin guanylyltransferase</fullName>
    </alternativeName>
    <alternativeName>
        <fullName evidence="8">Molybdopterin-guanine dinucleotide synthase</fullName>
        <shortName evidence="8">MGD synthase</shortName>
    </alternativeName>
</protein>
<evidence type="ECO:0000313" key="10">
    <source>
        <dbReference type="EMBL" id="VFJ51536.1"/>
    </source>
</evidence>
<dbReference type="AlphaFoldDB" id="A0A450SFC9"/>
<keyword evidence="6 8" id="KW-0342">GTP-binding</keyword>
<comment type="caution">
    <text evidence="8">Lacks conserved residue(s) required for the propagation of feature annotation.</text>
</comment>